<feature type="domain" description="N-acetyltransferase" evidence="7">
    <location>
        <begin position="32"/>
        <end position="183"/>
    </location>
</feature>
<comment type="caution">
    <text evidence="8">The sequence shown here is derived from an EMBL/GenBank/DDBJ whole genome shotgun (WGS) entry which is preliminary data.</text>
</comment>
<gene>
    <name evidence="8" type="ORF">CNE99_09930</name>
</gene>
<protein>
    <recommendedName>
        <fullName evidence="6">[Ribosomal protein uS5]-alanine N-acetyltransferase</fullName>
        <ecNumber evidence="4">2.3.1.267</ecNumber>
    </recommendedName>
</protein>
<dbReference type="GO" id="GO:0005737">
    <property type="term" value="C:cytoplasm"/>
    <property type="evidence" value="ECO:0007669"/>
    <property type="project" value="TreeGrafter"/>
</dbReference>
<dbReference type="PANTHER" id="PTHR43792">
    <property type="entry name" value="GNAT FAMILY, PUTATIVE (AFU_ORTHOLOGUE AFUA_3G00765)-RELATED-RELATED"/>
    <property type="match status" value="1"/>
</dbReference>
<evidence type="ECO:0000313" key="8">
    <source>
        <dbReference type="EMBL" id="PDH36274.1"/>
    </source>
</evidence>
<dbReference type="PANTHER" id="PTHR43792:SF8">
    <property type="entry name" value="[RIBOSOMAL PROTEIN US5]-ALANINE N-ACETYLTRANSFERASE"/>
    <property type="match status" value="1"/>
</dbReference>
<evidence type="ECO:0000256" key="2">
    <source>
        <dbReference type="ARBA" id="ARBA00023315"/>
    </source>
</evidence>
<dbReference type="GO" id="GO:0008999">
    <property type="term" value="F:protein-N-terminal-alanine acetyltransferase activity"/>
    <property type="evidence" value="ECO:0007669"/>
    <property type="project" value="UniProtKB-EC"/>
</dbReference>
<comment type="catalytic activity">
    <reaction evidence="5">
        <text>N-terminal L-alanyl-[ribosomal protein uS5] + acetyl-CoA = N-terminal N(alpha)-acetyl-L-alanyl-[ribosomal protein uS5] + CoA + H(+)</text>
        <dbReference type="Rhea" id="RHEA:43752"/>
        <dbReference type="Rhea" id="RHEA-COMP:10672"/>
        <dbReference type="Rhea" id="RHEA-COMP:10673"/>
        <dbReference type="ChEBI" id="CHEBI:15378"/>
        <dbReference type="ChEBI" id="CHEBI:57287"/>
        <dbReference type="ChEBI" id="CHEBI:57288"/>
        <dbReference type="ChEBI" id="CHEBI:64718"/>
        <dbReference type="ChEBI" id="CHEBI:83683"/>
        <dbReference type="EC" id="2.3.1.267"/>
    </reaction>
</comment>
<proteinExistence type="inferred from homology"/>
<evidence type="ECO:0000256" key="1">
    <source>
        <dbReference type="ARBA" id="ARBA00022679"/>
    </source>
</evidence>
<name>A0A2A5WJ55_9GAMM</name>
<keyword evidence="8" id="KW-0689">Ribosomal protein</keyword>
<evidence type="ECO:0000256" key="4">
    <source>
        <dbReference type="ARBA" id="ARBA00039124"/>
    </source>
</evidence>
<evidence type="ECO:0000313" key="9">
    <source>
        <dbReference type="Proteomes" id="UP000219327"/>
    </source>
</evidence>
<dbReference type="AlphaFoldDB" id="A0A2A5WJ55"/>
<evidence type="ECO:0000256" key="5">
    <source>
        <dbReference type="ARBA" id="ARBA00048922"/>
    </source>
</evidence>
<dbReference type="InterPro" id="IPR051531">
    <property type="entry name" value="N-acetyltransferase"/>
</dbReference>
<keyword evidence="1 8" id="KW-0808">Transferase</keyword>
<dbReference type="EC" id="2.3.1.267" evidence="4"/>
<evidence type="ECO:0000259" key="7">
    <source>
        <dbReference type="PROSITE" id="PS51186"/>
    </source>
</evidence>
<reference evidence="8 9" key="1">
    <citation type="submission" date="2017-08" db="EMBL/GenBank/DDBJ databases">
        <title>Fine stratification of microbial communities through a metagenomic profile of the photic zone.</title>
        <authorList>
            <person name="Haro-Moreno J.M."/>
            <person name="Lopez-Perez M."/>
            <person name="De La Torre J."/>
            <person name="Picazo A."/>
            <person name="Camacho A."/>
            <person name="Rodriguez-Valera F."/>
        </authorList>
    </citation>
    <scope>NUCLEOTIDE SEQUENCE [LARGE SCALE GENOMIC DNA]</scope>
    <source>
        <strain evidence="8">MED-G24</strain>
    </source>
</reference>
<dbReference type="GO" id="GO:0005840">
    <property type="term" value="C:ribosome"/>
    <property type="evidence" value="ECO:0007669"/>
    <property type="project" value="UniProtKB-KW"/>
</dbReference>
<dbReference type="EMBL" id="NTKD01000071">
    <property type="protein sequence ID" value="PDH36274.1"/>
    <property type="molecule type" value="Genomic_DNA"/>
</dbReference>
<evidence type="ECO:0000256" key="6">
    <source>
        <dbReference type="ARBA" id="ARBA00074015"/>
    </source>
</evidence>
<accession>A0A2A5WJ55</accession>
<dbReference type="NCBIfam" id="NF008072">
    <property type="entry name" value="PRK10809.1"/>
    <property type="match status" value="1"/>
</dbReference>
<dbReference type="InterPro" id="IPR016181">
    <property type="entry name" value="Acyl_CoA_acyltransferase"/>
</dbReference>
<dbReference type="InterPro" id="IPR000182">
    <property type="entry name" value="GNAT_dom"/>
</dbReference>
<evidence type="ECO:0000256" key="3">
    <source>
        <dbReference type="ARBA" id="ARBA00038502"/>
    </source>
</evidence>
<keyword evidence="8" id="KW-0687">Ribonucleoprotein</keyword>
<dbReference type="Pfam" id="PF13302">
    <property type="entry name" value="Acetyltransf_3"/>
    <property type="match status" value="1"/>
</dbReference>
<dbReference type="Gene3D" id="3.40.630.30">
    <property type="match status" value="1"/>
</dbReference>
<sequence length="191" mass="22120">MFGRRSKFGYPELVTPRLRLRLLAPDQAELMLAFRQNNRVFLKPWEPLRTEVYYSKPYWESQLEAARTEYHHDISLCLSLMPRDEELVIGVCSFTNIVRGTFQSCHLGYALGEAWQGQGVMQEALEVAIDHVFSRMQLHRIMANYMPHNAKSGNLLNRLGFRIEGRAESFLKIDGQWADHILTSLINPTHS</sequence>
<keyword evidence="2" id="KW-0012">Acyltransferase</keyword>
<dbReference type="SUPFAM" id="SSF55729">
    <property type="entry name" value="Acyl-CoA N-acyltransferases (Nat)"/>
    <property type="match status" value="1"/>
</dbReference>
<comment type="similarity">
    <text evidence="3">Belongs to the acetyltransferase family. RimJ subfamily.</text>
</comment>
<organism evidence="8 9">
    <name type="scientific">OM182 bacterium MED-G24</name>
    <dbReference type="NCBI Taxonomy" id="1986255"/>
    <lineage>
        <taxon>Bacteria</taxon>
        <taxon>Pseudomonadati</taxon>
        <taxon>Pseudomonadota</taxon>
        <taxon>Gammaproteobacteria</taxon>
        <taxon>OMG group</taxon>
        <taxon>OM182 clade</taxon>
    </lineage>
</organism>
<dbReference type="FunFam" id="3.40.630.30:FF:000005">
    <property type="entry name" value="Ribosomal protein alanine acetyltransferase"/>
    <property type="match status" value="1"/>
</dbReference>
<dbReference type="PROSITE" id="PS51186">
    <property type="entry name" value="GNAT"/>
    <property type="match status" value="1"/>
</dbReference>
<dbReference type="Proteomes" id="UP000219327">
    <property type="component" value="Unassembled WGS sequence"/>
</dbReference>